<evidence type="ECO:0000256" key="1">
    <source>
        <dbReference type="SAM" id="Phobius"/>
    </source>
</evidence>
<feature type="transmembrane region" description="Helical" evidence="1">
    <location>
        <begin position="54"/>
        <end position="73"/>
    </location>
</feature>
<keyword evidence="1" id="KW-1133">Transmembrane helix</keyword>
<protein>
    <submittedName>
        <fullName evidence="3">Uncharacterized protein</fullName>
    </submittedName>
</protein>
<evidence type="ECO:0000313" key="2">
    <source>
        <dbReference type="EMBL" id="RII83074.1"/>
    </source>
</evidence>
<feature type="transmembrane region" description="Helical" evidence="1">
    <location>
        <begin position="85"/>
        <end position="111"/>
    </location>
</feature>
<evidence type="ECO:0000313" key="4">
    <source>
        <dbReference type="Proteomes" id="UP000266206"/>
    </source>
</evidence>
<dbReference type="AlphaFoldDB" id="A0A3A1YSV6"/>
<dbReference type="OrthoDB" id="9891894at2"/>
<dbReference type="Proteomes" id="UP000266483">
    <property type="component" value="Unassembled WGS sequence"/>
</dbReference>
<gene>
    <name evidence="2" type="ORF">CJO09_05525</name>
    <name evidence="3" type="ORF">CJP73_07170</name>
</gene>
<proteinExistence type="predicted"/>
<name>A0A3A1YSV6_9BURK</name>
<feature type="transmembrane region" description="Helical" evidence="1">
    <location>
        <begin position="20"/>
        <end position="42"/>
    </location>
</feature>
<comment type="caution">
    <text evidence="3">The sequence shown here is derived from an EMBL/GenBank/DDBJ whole genome shotgun (WGS) entry which is preliminary data.</text>
</comment>
<dbReference type="EMBL" id="NQOU01000002">
    <property type="protein sequence ID" value="RII83074.1"/>
    <property type="molecule type" value="Genomic_DNA"/>
</dbReference>
<organism evidence="3 4">
    <name type="scientific">Neopusillimonas maritima</name>
    <dbReference type="NCBI Taxonomy" id="2026239"/>
    <lineage>
        <taxon>Bacteria</taxon>
        <taxon>Pseudomonadati</taxon>
        <taxon>Pseudomonadota</taxon>
        <taxon>Betaproteobacteria</taxon>
        <taxon>Burkholderiales</taxon>
        <taxon>Alcaligenaceae</taxon>
        <taxon>Neopusillimonas</taxon>
    </lineage>
</organism>
<evidence type="ECO:0000313" key="5">
    <source>
        <dbReference type="Proteomes" id="UP000266483"/>
    </source>
</evidence>
<dbReference type="EMBL" id="NQYH01000004">
    <property type="protein sequence ID" value="RIY41302.1"/>
    <property type="molecule type" value="Genomic_DNA"/>
</dbReference>
<keyword evidence="5" id="KW-1185">Reference proteome</keyword>
<dbReference type="Proteomes" id="UP000266206">
    <property type="component" value="Unassembled WGS sequence"/>
</dbReference>
<keyword evidence="1" id="KW-0472">Membrane</keyword>
<reference evidence="4 5" key="1">
    <citation type="submission" date="2017-08" db="EMBL/GenBank/DDBJ databases">
        <title>Pusillimonas indicus sp. nov., a member of the family Alcaligenaceae isolated from surface seawater.</title>
        <authorList>
            <person name="Li J."/>
        </authorList>
    </citation>
    <scope>NUCLEOTIDE SEQUENCE [LARGE SCALE GENOMIC DNA]</scope>
    <source>
        <strain evidence="2 5">17-4A</strain>
        <strain evidence="3 4">L52-1-41</strain>
    </source>
</reference>
<dbReference type="RefSeq" id="WP_119441480.1">
    <property type="nucleotide sequence ID" value="NZ_CP170494.1"/>
</dbReference>
<accession>A0A3A1YSV6</accession>
<evidence type="ECO:0000313" key="3">
    <source>
        <dbReference type="EMBL" id="RIY41302.1"/>
    </source>
</evidence>
<sequence length="119" mass="13371">MNDFNPVSLFHIMWQVLSGWFWPLVIITLVLIYGVFSGFKGLRRRGLRAGPPLFWALVAGLLATVVATWLLPYSTHADLSIFRSLIDFLAVVLLALVCGLGVFALVFSIVARKRIRRIN</sequence>
<keyword evidence="1" id="KW-0812">Transmembrane</keyword>